<dbReference type="Gene3D" id="3.30.1060.10">
    <property type="entry name" value="Peptide methionine sulphoxide reductase MsrA"/>
    <property type="match status" value="1"/>
</dbReference>
<dbReference type="InterPro" id="IPR036509">
    <property type="entry name" value="Met_Sox_Rdtase_MsrA_sf"/>
</dbReference>
<evidence type="ECO:0000313" key="7">
    <source>
        <dbReference type="Proteomes" id="UP000594688"/>
    </source>
</evidence>
<dbReference type="Pfam" id="PF01625">
    <property type="entry name" value="PMSR"/>
    <property type="match status" value="1"/>
</dbReference>
<name>A0A7T0BUX8_9BACT</name>
<gene>
    <name evidence="4 6" type="primary">msrA</name>
    <name evidence="6" type="ORF">G3M70_05785</name>
</gene>
<dbReference type="AlphaFoldDB" id="A0A7T0BUX8"/>
<evidence type="ECO:0000256" key="4">
    <source>
        <dbReference type="HAMAP-Rule" id="MF_01401"/>
    </source>
</evidence>
<dbReference type="EMBL" id="CP048685">
    <property type="protein sequence ID" value="QPJ61424.1"/>
    <property type="molecule type" value="Genomic_DNA"/>
</dbReference>
<dbReference type="KEGG" id="nli:G3M70_05785"/>
<protein>
    <recommendedName>
        <fullName evidence="4">Peptide methionine sulfoxide reductase MsrA</fullName>
        <shortName evidence="4">Protein-methionine-S-oxide reductase</shortName>
        <ecNumber evidence="4">1.8.4.11</ecNumber>
    </recommendedName>
    <alternativeName>
        <fullName evidence="4">Peptide-methionine (S)-S-oxide reductase</fullName>
        <shortName evidence="4">Peptide Met(O) reductase</shortName>
    </alternativeName>
</protein>
<sequence>MAQATFAAGCFWGVELAFQKLKGVTDTKVGYTHGQTENPTYEMVCTGQTGHAEAVWVEFDPSIISYNELLDVFWSKHDPTQVNRQGPDIGTQYRSGIYFHDEEQHQQAIQSRDALENSGRYSFPIATEIKPAAVFYPAEDYHQRYLEKRGMTHCG</sequence>
<feature type="active site" evidence="4">
    <location>
        <position position="10"/>
    </location>
</feature>
<accession>A0A7T0BUX8</accession>
<comment type="catalytic activity">
    <reaction evidence="2 4">
        <text>L-methionyl-[protein] + [thioredoxin]-disulfide + H2O = L-methionyl-(S)-S-oxide-[protein] + [thioredoxin]-dithiol</text>
        <dbReference type="Rhea" id="RHEA:14217"/>
        <dbReference type="Rhea" id="RHEA-COMP:10698"/>
        <dbReference type="Rhea" id="RHEA-COMP:10700"/>
        <dbReference type="Rhea" id="RHEA-COMP:12313"/>
        <dbReference type="Rhea" id="RHEA-COMP:12315"/>
        <dbReference type="ChEBI" id="CHEBI:15377"/>
        <dbReference type="ChEBI" id="CHEBI:16044"/>
        <dbReference type="ChEBI" id="CHEBI:29950"/>
        <dbReference type="ChEBI" id="CHEBI:44120"/>
        <dbReference type="ChEBI" id="CHEBI:50058"/>
        <dbReference type="EC" id="1.8.4.11"/>
    </reaction>
</comment>
<evidence type="ECO:0000256" key="3">
    <source>
        <dbReference type="ARBA" id="ARBA00048782"/>
    </source>
</evidence>
<evidence type="ECO:0000259" key="5">
    <source>
        <dbReference type="Pfam" id="PF01625"/>
    </source>
</evidence>
<dbReference type="SUPFAM" id="SSF55068">
    <property type="entry name" value="Peptide methionine sulfoxide reductase"/>
    <property type="match status" value="1"/>
</dbReference>
<evidence type="ECO:0000256" key="2">
    <source>
        <dbReference type="ARBA" id="ARBA00047806"/>
    </source>
</evidence>
<dbReference type="InterPro" id="IPR002569">
    <property type="entry name" value="Met_Sox_Rdtase_MsrA_dom"/>
</dbReference>
<proteinExistence type="inferred from homology"/>
<dbReference type="GO" id="GO:0034599">
    <property type="term" value="P:cellular response to oxidative stress"/>
    <property type="evidence" value="ECO:0007669"/>
    <property type="project" value="TreeGrafter"/>
</dbReference>
<feature type="domain" description="Peptide methionine sulphoxide reductase MsrA" evidence="5">
    <location>
        <begin position="3"/>
        <end position="154"/>
    </location>
</feature>
<comment type="function">
    <text evidence="4">Has an important function as a repair enzyme for proteins that have been inactivated by oxidation. Catalyzes the reversible oxidation-reduction of methionine sulfoxide in proteins to methionine.</text>
</comment>
<dbReference type="GO" id="GO:0008113">
    <property type="term" value="F:peptide-methionine (S)-S-oxide reductase activity"/>
    <property type="evidence" value="ECO:0007669"/>
    <property type="project" value="UniProtKB-UniRule"/>
</dbReference>
<organism evidence="6 7">
    <name type="scientific">Candidatus Nitronauta litoralis</name>
    <dbReference type="NCBI Taxonomy" id="2705533"/>
    <lineage>
        <taxon>Bacteria</taxon>
        <taxon>Pseudomonadati</taxon>
        <taxon>Nitrospinota/Tectimicrobiota group</taxon>
        <taxon>Nitrospinota</taxon>
        <taxon>Nitrospinia</taxon>
        <taxon>Nitrospinales</taxon>
        <taxon>Nitrospinaceae</taxon>
        <taxon>Candidatus Nitronauta</taxon>
    </lineage>
</organism>
<dbReference type="GO" id="GO:0005737">
    <property type="term" value="C:cytoplasm"/>
    <property type="evidence" value="ECO:0007669"/>
    <property type="project" value="TreeGrafter"/>
</dbReference>
<comment type="catalytic activity">
    <reaction evidence="3 4">
        <text>[thioredoxin]-disulfide + L-methionine + H2O = L-methionine (S)-S-oxide + [thioredoxin]-dithiol</text>
        <dbReference type="Rhea" id="RHEA:19993"/>
        <dbReference type="Rhea" id="RHEA-COMP:10698"/>
        <dbReference type="Rhea" id="RHEA-COMP:10700"/>
        <dbReference type="ChEBI" id="CHEBI:15377"/>
        <dbReference type="ChEBI" id="CHEBI:29950"/>
        <dbReference type="ChEBI" id="CHEBI:50058"/>
        <dbReference type="ChEBI" id="CHEBI:57844"/>
        <dbReference type="ChEBI" id="CHEBI:58772"/>
        <dbReference type="EC" id="1.8.4.11"/>
    </reaction>
</comment>
<dbReference type="NCBIfam" id="TIGR00401">
    <property type="entry name" value="msrA"/>
    <property type="match status" value="1"/>
</dbReference>
<evidence type="ECO:0000256" key="1">
    <source>
        <dbReference type="ARBA" id="ARBA00023002"/>
    </source>
</evidence>
<dbReference type="Proteomes" id="UP000594688">
    <property type="component" value="Chromosome"/>
</dbReference>
<dbReference type="HAMAP" id="MF_01401">
    <property type="entry name" value="MsrA"/>
    <property type="match status" value="1"/>
</dbReference>
<comment type="similarity">
    <text evidence="4">Belongs to the MsrA Met sulfoxide reductase family.</text>
</comment>
<dbReference type="EC" id="1.8.4.11" evidence="4"/>
<dbReference type="InterPro" id="IPR050162">
    <property type="entry name" value="MsrA_MetSO_reductase"/>
</dbReference>
<dbReference type="PANTHER" id="PTHR42799">
    <property type="entry name" value="MITOCHONDRIAL PEPTIDE METHIONINE SULFOXIDE REDUCTASE"/>
    <property type="match status" value="1"/>
</dbReference>
<reference evidence="6 7" key="1">
    <citation type="submission" date="2020-02" db="EMBL/GenBank/DDBJ databases">
        <title>Genomic and physiological characterization of two novel Nitrospinaceae genera.</title>
        <authorList>
            <person name="Mueller A.J."/>
            <person name="Jung M.-Y."/>
            <person name="Strachan C.R."/>
            <person name="Herbold C.W."/>
            <person name="Kirkegaard R.H."/>
            <person name="Daims H."/>
        </authorList>
    </citation>
    <scope>NUCLEOTIDE SEQUENCE [LARGE SCALE GENOMIC DNA]</scope>
    <source>
        <strain evidence="6">EB</strain>
    </source>
</reference>
<evidence type="ECO:0000313" key="6">
    <source>
        <dbReference type="EMBL" id="QPJ61424.1"/>
    </source>
</evidence>
<keyword evidence="1 4" id="KW-0560">Oxidoreductase</keyword>
<dbReference type="PANTHER" id="PTHR42799:SF2">
    <property type="entry name" value="MITOCHONDRIAL PEPTIDE METHIONINE SULFOXIDE REDUCTASE"/>
    <property type="match status" value="1"/>
</dbReference>